<dbReference type="PROSITE" id="PS50011">
    <property type="entry name" value="PROTEIN_KINASE_DOM"/>
    <property type="match status" value="1"/>
</dbReference>
<dbReference type="EMBL" id="ATLK01000001">
    <property type="protein sequence ID" value="KFF31842.1"/>
    <property type="molecule type" value="Genomic_DNA"/>
</dbReference>
<dbReference type="PANTHER" id="PTHR21064:SF5">
    <property type="entry name" value="SLR1880 PROTEIN"/>
    <property type="match status" value="1"/>
</dbReference>
<dbReference type="InterPro" id="IPR011009">
    <property type="entry name" value="Kinase-like_dom_sf"/>
</dbReference>
<keyword evidence="2" id="KW-0808">Transferase</keyword>
<dbReference type="Gene3D" id="3.90.1200.10">
    <property type="match status" value="1"/>
</dbReference>
<dbReference type="Pfam" id="PF01636">
    <property type="entry name" value="APH"/>
    <property type="match status" value="1"/>
</dbReference>
<organism evidence="2 3">
    <name type="scientific">Bifidobacterium bombi DSM 19703</name>
    <dbReference type="NCBI Taxonomy" id="1341695"/>
    <lineage>
        <taxon>Bacteria</taxon>
        <taxon>Bacillati</taxon>
        <taxon>Actinomycetota</taxon>
        <taxon>Actinomycetes</taxon>
        <taxon>Bifidobacteriales</taxon>
        <taxon>Bifidobacteriaceae</taxon>
        <taxon>Bifidobacterium</taxon>
    </lineage>
</organism>
<dbReference type="SUPFAM" id="SSF56112">
    <property type="entry name" value="Protein kinase-like (PK-like)"/>
    <property type="match status" value="1"/>
</dbReference>
<protein>
    <submittedName>
        <fullName evidence="2">Phosphotransferase enzyme family protein</fullName>
    </submittedName>
</protein>
<comment type="caution">
    <text evidence="2">The sequence shown here is derived from an EMBL/GenBank/DDBJ whole genome shotgun (WGS) entry which is preliminary data.</text>
</comment>
<evidence type="ECO:0000259" key="1">
    <source>
        <dbReference type="PROSITE" id="PS50011"/>
    </source>
</evidence>
<keyword evidence="3" id="KW-1185">Reference proteome</keyword>
<accession>A0A086BPH8</accession>
<gene>
    <name evidence="2" type="ORF">BBOMB_1249</name>
</gene>
<name>A0A086BPH8_9BIFI</name>
<feature type="domain" description="Protein kinase" evidence="1">
    <location>
        <begin position="39"/>
        <end position="385"/>
    </location>
</feature>
<dbReference type="OrthoDB" id="526037at2"/>
<sequence length="385" mass="43180">MKGNEDIIGGVEAGRVGDGAPLSERLNAVARGFAIEGLIESIEPYGDGHINETYLLVTDRSRYILQRMNTDIFADVGSLMRNIELVTAFLRERGKETLDIIPTTEGGSYRHFDSGDWRVYKFIENTISYNLVPSTDVFRESGVAFGQFQNDLAQFDASRLTQTIRHFHDTPKRFRDFRASLEADEFGRAAVCRDEIRFYLDRVSCYGIIMDGLADGSIPLRVTHNDTKLNNILMDAKSHKARAIIDLDTIMPGSMLFDFGDSIRFGASTALEDERDLSKVHFSPDLFRAYTEGFVGAVRPSITDREVQLLGLGARMMTLECGMRFLTDFLAGDTYFAVAYPEHNLVRCRTQIKLVQEMEDKEAQTSRIVDEVMDPMTGAAAGGRL</sequence>
<dbReference type="PANTHER" id="PTHR21064">
    <property type="entry name" value="AMINOGLYCOSIDE PHOSPHOTRANSFERASE DOMAIN-CONTAINING PROTEIN-RELATED"/>
    <property type="match status" value="1"/>
</dbReference>
<dbReference type="GO" id="GO:0005524">
    <property type="term" value="F:ATP binding"/>
    <property type="evidence" value="ECO:0007669"/>
    <property type="project" value="InterPro"/>
</dbReference>
<dbReference type="Proteomes" id="UP000028730">
    <property type="component" value="Unassembled WGS sequence"/>
</dbReference>
<dbReference type="RefSeq" id="WP_081867333.1">
    <property type="nucleotide sequence ID" value="NZ_ATLK01000001.1"/>
</dbReference>
<dbReference type="eggNOG" id="COG2334">
    <property type="taxonomic scope" value="Bacteria"/>
</dbReference>
<reference evidence="2 3" key="1">
    <citation type="journal article" date="2014" name="Appl. Environ. Microbiol.">
        <title>Genomic encyclopedia of type strains of the genus Bifidobacterium.</title>
        <authorList>
            <person name="Milani C."/>
            <person name="Lugli G.A."/>
            <person name="Duranti S."/>
            <person name="Turroni F."/>
            <person name="Bottacini F."/>
            <person name="Mangifesta M."/>
            <person name="Sanchez B."/>
            <person name="Viappiani A."/>
            <person name="Mancabelli L."/>
            <person name="Taminiau B."/>
            <person name="Delcenserie V."/>
            <person name="Barrangou R."/>
            <person name="Margolles A."/>
            <person name="van Sinderen D."/>
            <person name="Ventura M."/>
        </authorList>
    </citation>
    <scope>NUCLEOTIDE SEQUENCE [LARGE SCALE GENOMIC DNA]</scope>
    <source>
        <strain evidence="2 3">DSM 19703</strain>
    </source>
</reference>
<dbReference type="STRING" id="1341695.BBOMB_1249"/>
<dbReference type="InterPro" id="IPR000719">
    <property type="entry name" value="Prot_kinase_dom"/>
</dbReference>
<evidence type="ECO:0000313" key="2">
    <source>
        <dbReference type="EMBL" id="KFF31842.1"/>
    </source>
</evidence>
<dbReference type="AlphaFoldDB" id="A0A086BPH8"/>
<evidence type="ECO:0000313" key="3">
    <source>
        <dbReference type="Proteomes" id="UP000028730"/>
    </source>
</evidence>
<dbReference type="InterPro" id="IPR050249">
    <property type="entry name" value="Pseudomonas-type_ThrB"/>
</dbReference>
<dbReference type="GO" id="GO:0004672">
    <property type="term" value="F:protein kinase activity"/>
    <property type="evidence" value="ECO:0007669"/>
    <property type="project" value="InterPro"/>
</dbReference>
<dbReference type="InterPro" id="IPR002575">
    <property type="entry name" value="Aminoglycoside_PTrfase"/>
</dbReference>
<proteinExistence type="predicted"/>